<evidence type="ECO:0000313" key="3">
    <source>
        <dbReference type="Proteomes" id="UP000698173"/>
    </source>
</evidence>
<dbReference type="GO" id="GO:0003677">
    <property type="term" value="F:DNA binding"/>
    <property type="evidence" value="ECO:0007669"/>
    <property type="project" value="InterPro"/>
</dbReference>
<dbReference type="SMART" id="SM01321">
    <property type="entry name" value="Y1_Tnp"/>
    <property type="match status" value="1"/>
</dbReference>
<proteinExistence type="predicted"/>
<dbReference type="GO" id="GO:0004803">
    <property type="term" value="F:transposase activity"/>
    <property type="evidence" value="ECO:0007669"/>
    <property type="project" value="InterPro"/>
</dbReference>
<dbReference type="Pfam" id="PF01797">
    <property type="entry name" value="Y1_Tnp"/>
    <property type="match status" value="1"/>
</dbReference>
<dbReference type="PANTHER" id="PTHR34322:SF2">
    <property type="entry name" value="TRANSPOSASE IS200-LIKE DOMAIN-CONTAINING PROTEIN"/>
    <property type="match status" value="1"/>
</dbReference>
<gene>
    <name evidence="2" type="ORF">K8V56_18995</name>
</gene>
<dbReference type="SUPFAM" id="SSF143422">
    <property type="entry name" value="Transposase IS200-like"/>
    <property type="match status" value="1"/>
</dbReference>
<evidence type="ECO:0000259" key="1">
    <source>
        <dbReference type="SMART" id="SM01321"/>
    </source>
</evidence>
<name>A0A921G2X7_SPOPS</name>
<dbReference type="Gene3D" id="3.30.70.1290">
    <property type="entry name" value="Transposase IS200-like"/>
    <property type="match status" value="1"/>
</dbReference>
<dbReference type="AlphaFoldDB" id="A0A921G2X7"/>
<evidence type="ECO:0000313" key="2">
    <source>
        <dbReference type="EMBL" id="HJF33859.1"/>
    </source>
</evidence>
<sequence>MARINRKWDPNYFDHVVMRGNNRQHIFSNRMDIAVLFHTLNYANTKHPFTIIAYCIMNNHFHLLIRSPEVPLGKVMGLINKQYSNYYRKKYNYTGYLYESRYFARMVPDPIALLSVSAYIHQNPVATKKPMVKRMENYPYSSFRLYHRNIESPYPFLDLTILPSLLPDPYDKTHKGYTKFCEDFQHDEKIKKYIKATSLNH</sequence>
<dbReference type="Proteomes" id="UP000698173">
    <property type="component" value="Unassembled WGS sequence"/>
</dbReference>
<dbReference type="GO" id="GO:0006313">
    <property type="term" value="P:DNA transposition"/>
    <property type="evidence" value="ECO:0007669"/>
    <property type="project" value="InterPro"/>
</dbReference>
<dbReference type="EMBL" id="DYWT01000283">
    <property type="protein sequence ID" value="HJF33859.1"/>
    <property type="molecule type" value="Genomic_DNA"/>
</dbReference>
<organism evidence="2 3">
    <name type="scientific">Sporosarcina psychrophila</name>
    <name type="common">Bacillus psychrophilus</name>
    <dbReference type="NCBI Taxonomy" id="1476"/>
    <lineage>
        <taxon>Bacteria</taxon>
        <taxon>Bacillati</taxon>
        <taxon>Bacillota</taxon>
        <taxon>Bacilli</taxon>
        <taxon>Bacillales</taxon>
        <taxon>Caryophanaceae</taxon>
        <taxon>Sporosarcina</taxon>
    </lineage>
</organism>
<dbReference type="InterPro" id="IPR002686">
    <property type="entry name" value="Transposase_17"/>
</dbReference>
<dbReference type="InterPro" id="IPR036515">
    <property type="entry name" value="Transposase_17_sf"/>
</dbReference>
<reference evidence="2" key="1">
    <citation type="journal article" date="2021" name="PeerJ">
        <title>Extensive microbial diversity within the chicken gut microbiome revealed by metagenomics and culture.</title>
        <authorList>
            <person name="Gilroy R."/>
            <person name="Ravi A."/>
            <person name="Getino M."/>
            <person name="Pursley I."/>
            <person name="Horton D.L."/>
            <person name="Alikhan N.F."/>
            <person name="Baker D."/>
            <person name="Gharbi K."/>
            <person name="Hall N."/>
            <person name="Watson M."/>
            <person name="Adriaenssens E.M."/>
            <person name="Foster-Nyarko E."/>
            <person name="Jarju S."/>
            <person name="Secka A."/>
            <person name="Antonio M."/>
            <person name="Oren A."/>
            <person name="Chaudhuri R.R."/>
            <person name="La Ragione R."/>
            <person name="Hildebrand F."/>
            <person name="Pallen M.J."/>
        </authorList>
    </citation>
    <scope>NUCLEOTIDE SEQUENCE</scope>
    <source>
        <strain evidence="2">CHK171-7178</strain>
    </source>
</reference>
<feature type="domain" description="Transposase IS200-like" evidence="1">
    <location>
        <begin position="12"/>
        <end position="123"/>
    </location>
</feature>
<comment type="caution">
    <text evidence="2">The sequence shown here is derived from an EMBL/GenBank/DDBJ whole genome shotgun (WGS) entry which is preliminary data.</text>
</comment>
<dbReference type="PANTHER" id="PTHR34322">
    <property type="entry name" value="TRANSPOSASE, Y1_TNP DOMAIN-CONTAINING"/>
    <property type="match status" value="1"/>
</dbReference>
<protein>
    <submittedName>
        <fullName evidence="2">Transposase</fullName>
    </submittedName>
</protein>
<reference evidence="2" key="2">
    <citation type="submission" date="2021-09" db="EMBL/GenBank/DDBJ databases">
        <authorList>
            <person name="Gilroy R."/>
        </authorList>
    </citation>
    <scope>NUCLEOTIDE SEQUENCE</scope>
    <source>
        <strain evidence="2">CHK171-7178</strain>
    </source>
</reference>
<accession>A0A921G2X7</accession>